<dbReference type="InterPro" id="IPR019554">
    <property type="entry name" value="Soluble_ligand-bd"/>
</dbReference>
<gene>
    <name evidence="18" type="ORF">HNQ39_004840</name>
</gene>
<dbReference type="GO" id="GO:0015288">
    <property type="term" value="F:porin activity"/>
    <property type="evidence" value="ECO:0007669"/>
    <property type="project" value="UniProtKB-KW"/>
</dbReference>
<dbReference type="AlphaFoldDB" id="A0A7W9SW04"/>
<keyword evidence="8" id="KW-0625">Polysaccharide transport</keyword>
<evidence type="ECO:0000259" key="16">
    <source>
        <dbReference type="Pfam" id="PF10531"/>
    </source>
</evidence>
<dbReference type="PANTHER" id="PTHR33619">
    <property type="entry name" value="POLYSACCHARIDE EXPORT PROTEIN GFCE-RELATED"/>
    <property type="match status" value="1"/>
</dbReference>
<evidence type="ECO:0000259" key="17">
    <source>
        <dbReference type="Pfam" id="PF22461"/>
    </source>
</evidence>
<evidence type="ECO:0000256" key="1">
    <source>
        <dbReference type="ARBA" id="ARBA00004571"/>
    </source>
</evidence>
<dbReference type="GO" id="GO:0046930">
    <property type="term" value="C:pore complex"/>
    <property type="evidence" value="ECO:0007669"/>
    <property type="project" value="UniProtKB-KW"/>
</dbReference>
<feature type="domain" description="Polysaccharide export protein N-terminal" evidence="15">
    <location>
        <begin position="2"/>
        <end position="64"/>
    </location>
</feature>
<evidence type="ECO:0000256" key="7">
    <source>
        <dbReference type="ARBA" id="ARBA00022729"/>
    </source>
</evidence>
<reference evidence="18 19" key="1">
    <citation type="submission" date="2020-08" db="EMBL/GenBank/DDBJ databases">
        <title>Genomic Encyclopedia of Type Strains, Phase IV (KMG-IV): sequencing the most valuable type-strain genomes for metagenomic binning, comparative biology and taxonomic classification.</title>
        <authorList>
            <person name="Goeker M."/>
        </authorList>
    </citation>
    <scope>NUCLEOTIDE SEQUENCE [LARGE SCALE GENOMIC DNA]</scope>
    <source>
        <strain evidence="18 19">DSM 23562</strain>
    </source>
</reference>
<feature type="domain" description="SLBB" evidence="17">
    <location>
        <begin position="241"/>
        <end position="315"/>
    </location>
</feature>
<feature type="domain" description="Soluble ligand binding" evidence="16">
    <location>
        <begin position="323"/>
        <end position="374"/>
    </location>
</feature>
<dbReference type="GO" id="GO:0006811">
    <property type="term" value="P:monoatomic ion transport"/>
    <property type="evidence" value="ECO:0007669"/>
    <property type="project" value="UniProtKB-KW"/>
</dbReference>
<keyword evidence="14" id="KW-0449">Lipoprotein</keyword>
<keyword evidence="11" id="KW-0472">Membrane</keyword>
<evidence type="ECO:0000256" key="6">
    <source>
        <dbReference type="ARBA" id="ARBA00022692"/>
    </source>
</evidence>
<name>A0A7W9SW04_ARMRO</name>
<comment type="similarity">
    <text evidence="2">Belongs to the BexD/CtrA/VexA family.</text>
</comment>
<evidence type="ECO:0000313" key="19">
    <source>
        <dbReference type="Proteomes" id="UP000520814"/>
    </source>
</evidence>
<feature type="domain" description="SLBB" evidence="17">
    <location>
        <begin position="160"/>
        <end position="233"/>
    </location>
</feature>
<evidence type="ECO:0000259" key="15">
    <source>
        <dbReference type="Pfam" id="PF02563"/>
    </source>
</evidence>
<keyword evidence="12" id="KW-0564">Palmitate</keyword>
<dbReference type="InterPro" id="IPR054765">
    <property type="entry name" value="SLBB_dom"/>
</dbReference>
<evidence type="ECO:0000256" key="10">
    <source>
        <dbReference type="ARBA" id="ARBA00023114"/>
    </source>
</evidence>
<accession>A0A7W9SW04</accession>
<evidence type="ECO:0000256" key="13">
    <source>
        <dbReference type="ARBA" id="ARBA00023237"/>
    </source>
</evidence>
<dbReference type="Gene3D" id="3.10.560.10">
    <property type="entry name" value="Outer membrane lipoprotein wza domain like"/>
    <property type="match status" value="4"/>
</dbReference>
<comment type="caution">
    <text evidence="18">The sequence shown here is derived from an EMBL/GenBank/DDBJ whole genome shotgun (WGS) entry which is preliminary data.</text>
</comment>
<feature type="domain" description="Soluble ligand binding" evidence="16">
    <location>
        <begin position="72"/>
        <end position="121"/>
    </location>
</feature>
<keyword evidence="13" id="KW-0998">Cell outer membrane</keyword>
<dbReference type="GO" id="GO:0009279">
    <property type="term" value="C:cell outer membrane"/>
    <property type="evidence" value="ECO:0007669"/>
    <property type="project" value="UniProtKB-SubCell"/>
</dbReference>
<protein>
    <submittedName>
        <fullName evidence="18">Protein involved in polysaccharide export with SLBB domain</fullName>
    </submittedName>
</protein>
<keyword evidence="4" id="KW-1134">Transmembrane beta strand</keyword>
<evidence type="ECO:0000256" key="12">
    <source>
        <dbReference type="ARBA" id="ARBA00023139"/>
    </source>
</evidence>
<keyword evidence="3" id="KW-0813">Transport</keyword>
<keyword evidence="9" id="KW-0406">Ion transport</keyword>
<comment type="subcellular location">
    <subcellularLocation>
        <location evidence="1">Cell outer membrane</location>
        <topology evidence="1">Multi-pass membrane protein</topology>
    </subcellularLocation>
</comment>
<keyword evidence="10" id="KW-0626">Porin</keyword>
<evidence type="ECO:0000256" key="3">
    <source>
        <dbReference type="ARBA" id="ARBA00022448"/>
    </source>
</evidence>
<dbReference type="GO" id="GO:0015159">
    <property type="term" value="F:polysaccharide transmembrane transporter activity"/>
    <property type="evidence" value="ECO:0007669"/>
    <property type="project" value="InterPro"/>
</dbReference>
<dbReference type="InterPro" id="IPR049712">
    <property type="entry name" value="Poly_export"/>
</dbReference>
<keyword evidence="6" id="KW-0812">Transmembrane</keyword>
<evidence type="ECO:0000256" key="4">
    <source>
        <dbReference type="ARBA" id="ARBA00022452"/>
    </source>
</evidence>
<keyword evidence="7" id="KW-0732">Signal</keyword>
<evidence type="ECO:0000256" key="9">
    <source>
        <dbReference type="ARBA" id="ARBA00023065"/>
    </source>
</evidence>
<dbReference type="Pfam" id="PF02563">
    <property type="entry name" value="Poly_export"/>
    <property type="match status" value="1"/>
</dbReference>
<dbReference type="Pfam" id="PF10531">
    <property type="entry name" value="SLBB"/>
    <property type="match status" value="2"/>
</dbReference>
<evidence type="ECO:0000313" key="18">
    <source>
        <dbReference type="EMBL" id="MBB6053008.1"/>
    </source>
</evidence>
<dbReference type="InterPro" id="IPR003715">
    <property type="entry name" value="Poly_export_N"/>
</dbReference>
<dbReference type="Proteomes" id="UP000520814">
    <property type="component" value="Unassembled WGS sequence"/>
</dbReference>
<evidence type="ECO:0000256" key="2">
    <source>
        <dbReference type="ARBA" id="ARBA00009450"/>
    </source>
</evidence>
<keyword evidence="5" id="KW-0762">Sugar transport</keyword>
<sequence length="431" mass="46718">MNVQIAGEPTLSGLFRVGMDDAITLPLVGSLKVAGLLPTAAADLIAGLYKKKQLLVDPQVVVSIVGRPEKTVFVSGALDRQGRVVINEKTRLDEVLEPAGVTANADLSKVVITRGETKISVDYLVYRSGKDTPDGKNNPILEDGDKIYIRARIQLSGTIKIGGEVRTPQTTALTNGLTLSQAIQQSGGVTEFADRDKVTLSRDGKDIIVAYKAIQEGQTSKDIPLQDKDEIFVPRLMLGSVKVNGEVRSPQTAVLTKGMTLAQAIQMAGGVTEFADRDRVTISRDGKEILVPYKAIQEGQTSKDLPLQDKDEIFVRRLEKPKVFHVTGGVVRANTFPISDNVTLSDAIAMSGGVQDGVDLKKIKVLRKTEKGEIVTRVYNLTLPEDLAAPVQAEDSISVPYPPMKKPKPDLFTILGALTSIGFLYTQFNRR</sequence>
<proteinExistence type="inferred from homology"/>
<dbReference type="EMBL" id="JACHGW010000005">
    <property type="protein sequence ID" value="MBB6053008.1"/>
    <property type="molecule type" value="Genomic_DNA"/>
</dbReference>
<dbReference type="Pfam" id="PF22461">
    <property type="entry name" value="SLBB_2"/>
    <property type="match status" value="2"/>
</dbReference>
<evidence type="ECO:0000256" key="5">
    <source>
        <dbReference type="ARBA" id="ARBA00022597"/>
    </source>
</evidence>
<evidence type="ECO:0000256" key="11">
    <source>
        <dbReference type="ARBA" id="ARBA00023136"/>
    </source>
</evidence>
<dbReference type="PANTHER" id="PTHR33619:SF3">
    <property type="entry name" value="POLYSACCHARIDE EXPORT PROTEIN GFCE-RELATED"/>
    <property type="match status" value="1"/>
</dbReference>
<organism evidence="18 19">
    <name type="scientific">Armatimonas rosea</name>
    <dbReference type="NCBI Taxonomy" id="685828"/>
    <lineage>
        <taxon>Bacteria</taxon>
        <taxon>Bacillati</taxon>
        <taxon>Armatimonadota</taxon>
        <taxon>Armatimonadia</taxon>
        <taxon>Armatimonadales</taxon>
        <taxon>Armatimonadaceae</taxon>
        <taxon>Armatimonas</taxon>
    </lineage>
</organism>
<keyword evidence="19" id="KW-1185">Reference proteome</keyword>
<evidence type="ECO:0000256" key="14">
    <source>
        <dbReference type="ARBA" id="ARBA00023288"/>
    </source>
</evidence>
<evidence type="ECO:0000256" key="8">
    <source>
        <dbReference type="ARBA" id="ARBA00023047"/>
    </source>
</evidence>